<sequence length="141" mass="16489">MENIFIEERAVSLKGNELLEVKKELVSSLSEFLSLKLEIINPKDVCSIHSTAIMTNQGCSAYELAWQGLISTTNYRSDGKLEYGAFLFPIIGNTRVSALRLDNQQQYYDYAYRYIRLKNDGNWYDIGWQVDEFEEFENWYV</sequence>
<dbReference type="RefSeq" id="WP_274689748.1">
    <property type="nucleotide sequence ID" value="NZ_JAPMOU010000020.1"/>
</dbReference>
<name>A0ABT5UB46_9GAMM</name>
<dbReference type="EMBL" id="JAPMOU010000020">
    <property type="protein sequence ID" value="MDE1463410.1"/>
    <property type="molecule type" value="Genomic_DNA"/>
</dbReference>
<accession>A0ABT5UB46</accession>
<protein>
    <submittedName>
        <fullName evidence="1">Uncharacterized protein</fullName>
    </submittedName>
</protein>
<proteinExistence type="predicted"/>
<comment type="caution">
    <text evidence="1">The sequence shown here is derived from an EMBL/GenBank/DDBJ whole genome shotgun (WGS) entry which is preliminary data.</text>
</comment>
<organism evidence="1 2">
    <name type="scientific">Spartinivicinus poritis</name>
    <dbReference type="NCBI Taxonomy" id="2994640"/>
    <lineage>
        <taxon>Bacteria</taxon>
        <taxon>Pseudomonadati</taxon>
        <taxon>Pseudomonadota</taxon>
        <taxon>Gammaproteobacteria</taxon>
        <taxon>Oceanospirillales</taxon>
        <taxon>Zooshikellaceae</taxon>
        <taxon>Spartinivicinus</taxon>
    </lineage>
</organism>
<gene>
    <name evidence="1" type="ORF">ORQ98_15715</name>
</gene>
<evidence type="ECO:0000313" key="1">
    <source>
        <dbReference type="EMBL" id="MDE1463410.1"/>
    </source>
</evidence>
<keyword evidence="2" id="KW-1185">Reference proteome</keyword>
<evidence type="ECO:0000313" key="2">
    <source>
        <dbReference type="Proteomes" id="UP001528823"/>
    </source>
</evidence>
<dbReference type="Proteomes" id="UP001528823">
    <property type="component" value="Unassembled WGS sequence"/>
</dbReference>
<reference evidence="1 2" key="1">
    <citation type="submission" date="2022-11" db="EMBL/GenBank/DDBJ databases">
        <title>Spartinivicinus poritis sp. nov., isolated from scleractinian coral Porites lutea.</title>
        <authorList>
            <person name="Zhang G."/>
            <person name="Cai L."/>
            <person name="Wei Q."/>
        </authorList>
    </citation>
    <scope>NUCLEOTIDE SEQUENCE [LARGE SCALE GENOMIC DNA]</scope>
    <source>
        <strain evidence="1 2">A2-2</strain>
    </source>
</reference>